<dbReference type="InterPro" id="IPR036390">
    <property type="entry name" value="WH_DNA-bd_sf"/>
</dbReference>
<name>A0A1S7FSA7_9LIST</name>
<dbReference type="AlphaFoldDB" id="A0A1S7FSA7"/>
<evidence type="ECO:0000313" key="5">
    <source>
        <dbReference type="EMBL" id="AQY50321.1"/>
    </source>
</evidence>
<evidence type="ECO:0000313" key="6">
    <source>
        <dbReference type="EMBL" id="MBC1501215.1"/>
    </source>
</evidence>
<sequence>MDKQNYEKKAYEMMKEKILNGQLRTGDRVPENMIAKELGISRTPVRRALVMLETEGFLTIESNRGAFVSESKVTVGKFIEMLEMLEVLVINTMRKMENKGIYFEPQPFNKRLTVMEDRLKSGNNTGFVEEGWQIIFDFVTYMGNGYAENVVRKMSIDFLTKAPKEIILIPFNNGTYLMEQFTRVNELLGVKRFDEIEQLVRELVNYFIIKTFR</sequence>
<dbReference type="EMBL" id="JAARRL010000018">
    <property type="protein sequence ID" value="MBC1501215.1"/>
    <property type="molecule type" value="Genomic_DNA"/>
</dbReference>
<evidence type="ECO:0000259" key="4">
    <source>
        <dbReference type="PROSITE" id="PS50949"/>
    </source>
</evidence>
<dbReference type="GO" id="GO:0003700">
    <property type="term" value="F:DNA-binding transcription factor activity"/>
    <property type="evidence" value="ECO:0007669"/>
    <property type="project" value="InterPro"/>
</dbReference>
<gene>
    <name evidence="6" type="ORF">HB943_11435</name>
    <name evidence="5" type="ORF">UE46_04285</name>
</gene>
<dbReference type="RefSeq" id="WP_036059243.1">
    <property type="nucleotide sequence ID" value="NZ_CP011102.1"/>
</dbReference>
<dbReference type="InterPro" id="IPR000524">
    <property type="entry name" value="Tscrpt_reg_HTH_GntR"/>
</dbReference>
<evidence type="ECO:0000256" key="1">
    <source>
        <dbReference type="ARBA" id="ARBA00023015"/>
    </source>
</evidence>
<dbReference type="CDD" id="cd07377">
    <property type="entry name" value="WHTH_GntR"/>
    <property type="match status" value="1"/>
</dbReference>
<keyword evidence="1" id="KW-0805">Transcription regulation</keyword>
<dbReference type="SMART" id="SM00345">
    <property type="entry name" value="HTH_GNTR"/>
    <property type="match status" value="1"/>
</dbReference>
<dbReference type="InterPro" id="IPR036388">
    <property type="entry name" value="WH-like_DNA-bd_sf"/>
</dbReference>
<dbReference type="Pfam" id="PF00392">
    <property type="entry name" value="GntR"/>
    <property type="match status" value="1"/>
</dbReference>
<accession>A0A1S7FSA7</accession>
<keyword evidence="3" id="KW-0804">Transcription</keyword>
<evidence type="ECO:0000256" key="3">
    <source>
        <dbReference type="ARBA" id="ARBA00023163"/>
    </source>
</evidence>
<organism evidence="5 7">
    <name type="scientific">Listeria weihenstephanensis</name>
    <dbReference type="NCBI Taxonomy" id="1006155"/>
    <lineage>
        <taxon>Bacteria</taxon>
        <taxon>Bacillati</taxon>
        <taxon>Bacillota</taxon>
        <taxon>Bacilli</taxon>
        <taxon>Bacillales</taxon>
        <taxon>Listeriaceae</taxon>
        <taxon>Listeria</taxon>
    </lineage>
</organism>
<dbReference type="PRINTS" id="PR00035">
    <property type="entry name" value="HTHGNTR"/>
</dbReference>
<reference evidence="7" key="2">
    <citation type="submission" date="2015-03" db="EMBL/GenBank/DDBJ databases">
        <authorList>
            <person name="Ferrari E."/>
            <person name="Walter M.C."/>
            <person name="Huptas C."/>
            <person name="Scherer S."/>
            <person name="Mueller-Herbst S."/>
        </authorList>
    </citation>
    <scope>NUCLEOTIDE SEQUENCE [LARGE SCALE GENOMIC DNA]</scope>
    <source>
        <strain evidence="7">LWP01</strain>
    </source>
</reference>
<dbReference type="Proteomes" id="UP000564536">
    <property type="component" value="Unassembled WGS sequence"/>
</dbReference>
<evidence type="ECO:0000256" key="2">
    <source>
        <dbReference type="ARBA" id="ARBA00023125"/>
    </source>
</evidence>
<dbReference type="SUPFAM" id="SSF46785">
    <property type="entry name" value="Winged helix' DNA-binding domain"/>
    <property type="match status" value="1"/>
</dbReference>
<proteinExistence type="predicted"/>
<dbReference type="KEGG" id="lwi:UE46_04285"/>
<evidence type="ECO:0000313" key="7">
    <source>
        <dbReference type="Proteomes" id="UP000223060"/>
    </source>
</evidence>
<keyword evidence="2" id="KW-0238">DNA-binding</keyword>
<dbReference type="Gene3D" id="1.10.10.10">
    <property type="entry name" value="Winged helix-like DNA-binding domain superfamily/Winged helix DNA-binding domain"/>
    <property type="match status" value="1"/>
</dbReference>
<feature type="domain" description="HTH gntR-type" evidence="4">
    <location>
        <begin position="4"/>
        <end position="71"/>
    </location>
</feature>
<dbReference type="EMBL" id="CP011102">
    <property type="protein sequence ID" value="AQY50321.1"/>
    <property type="molecule type" value="Genomic_DNA"/>
</dbReference>
<reference evidence="5" key="1">
    <citation type="submission" date="2015-03" db="EMBL/GenBank/DDBJ databases">
        <authorList>
            <person name="Murphy D."/>
        </authorList>
    </citation>
    <scope>NUCLEOTIDE SEQUENCE [LARGE SCALE GENOMIC DNA]</scope>
    <source>
        <strain evidence="5">WS 4560</strain>
    </source>
</reference>
<dbReference type="PANTHER" id="PTHR43537:SF45">
    <property type="entry name" value="GNTR FAMILY REGULATORY PROTEIN"/>
    <property type="match status" value="1"/>
</dbReference>
<reference evidence="6 8" key="3">
    <citation type="submission" date="2020-03" db="EMBL/GenBank/DDBJ databases">
        <title>Soil Listeria distribution.</title>
        <authorList>
            <person name="Liao J."/>
            <person name="Wiedmann M."/>
        </authorList>
    </citation>
    <scope>NUCLEOTIDE SEQUENCE [LARGE SCALE GENOMIC DNA]</scope>
    <source>
        <strain evidence="6 8">FSL L7-1523</strain>
    </source>
</reference>
<keyword evidence="7" id="KW-1185">Reference proteome</keyword>
<dbReference type="PANTHER" id="PTHR43537">
    <property type="entry name" value="TRANSCRIPTIONAL REGULATOR, GNTR FAMILY"/>
    <property type="match status" value="1"/>
</dbReference>
<dbReference type="Proteomes" id="UP000223060">
    <property type="component" value="Chromosome"/>
</dbReference>
<evidence type="ECO:0000313" key="8">
    <source>
        <dbReference type="Proteomes" id="UP000564536"/>
    </source>
</evidence>
<dbReference type="GO" id="GO:0003677">
    <property type="term" value="F:DNA binding"/>
    <property type="evidence" value="ECO:0007669"/>
    <property type="project" value="UniProtKB-KW"/>
</dbReference>
<protein>
    <submittedName>
        <fullName evidence="6">GntR family transcriptional regulator</fullName>
    </submittedName>
</protein>
<dbReference type="PROSITE" id="PS50949">
    <property type="entry name" value="HTH_GNTR"/>
    <property type="match status" value="1"/>
</dbReference>